<dbReference type="GO" id="GO:0046872">
    <property type="term" value="F:metal ion binding"/>
    <property type="evidence" value="ECO:0007669"/>
    <property type="project" value="UniProtKB-UniRule"/>
</dbReference>
<dbReference type="OrthoDB" id="5985073at2759"/>
<dbReference type="GO" id="GO:0034599">
    <property type="term" value="P:cellular response to oxidative stress"/>
    <property type="evidence" value="ECO:0007669"/>
    <property type="project" value="InterPro"/>
</dbReference>
<dbReference type="EMBL" id="JANKHO010000224">
    <property type="protein sequence ID" value="KAJ3512991.1"/>
    <property type="molecule type" value="Genomic_DNA"/>
</dbReference>
<dbReference type="InterPro" id="IPR044831">
    <property type="entry name" value="Ccp1-like"/>
</dbReference>
<dbReference type="InterPro" id="IPR002016">
    <property type="entry name" value="Haem_peroxidase"/>
</dbReference>
<feature type="domain" description="Plant heme peroxidase family profile" evidence="8">
    <location>
        <begin position="32"/>
        <end position="262"/>
    </location>
</feature>
<evidence type="ECO:0000256" key="6">
    <source>
        <dbReference type="RuleBase" id="RU004241"/>
    </source>
</evidence>
<organism evidence="9 10">
    <name type="scientific">Agrocybe chaxingu</name>
    <dbReference type="NCBI Taxonomy" id="84603"/>
    <lineage>
        <taxon>Eukaryota</taxon>
        <taxon>Fungi</taxon>
        <taxon>Dikarya</taxon>
        <taxon>Basidiomycota</taxon>
        <taxon>Agaricomycotina</taxon>
        <taxon>Agaricomycetes</taxon>
        <taxon>Agaricomycetidae</taxon>
        <taxon>Agaricales</taxon>
        <taxon>Agaricineae</taxon>
        <taxon>Strophariaceae</taxon>
        <taxon>Agrocybe</taxon>
    </lineage>
</organism>
<keyword evidence="7" id="KW-0732">Signal</keyword>
<keyword evidence="4 7" id="KW-0560">Oxidoreductase</keyword>
<dbReference type="GO" id="GO:0042744">
    <property type="term" value="P:hydrogen peroxide catabolic process"/>
    <property type="evidence" value="ECO:0007669"/>
    <property type="project" value="TreeGrafter"/>
</dbReference>
<evidence type="ECO:0000256" key="2">
    <source>
        <dbReference type="ARBA" id="ARBA00022617"/>
    </source>
</evidence>
<keyword evidence="10" id="KW-1185">Reference proteome</keyword>
<keyword evidence="5" id="KW-0408">Iron</keyword>
<evidence type="ECO:0000256" key="1">
    <source>
        <dbReference type="ARBA" id="ARBA00022559"/>
    </source>
</evidence>
<name>A0A9W8MYF3_9AGAR</name>
<evidence type="ECO:0000256" key="4">
    <source>
        <dbReference type="ARBA" id="ARBA00023002"/>
    </source>
</evidence>
<dbReference type="Gene3D" id="1.10.420.10">
    <property type="entry name" value="Peroxidase, domain 2"/>
    <property type="match status" value="1"/>
</dbReference>
<evidence type="ECO:0000256" key="7">
    <source>
        <dbReference type="RuleBase" id="RU363051"/>
    </source>
</evidence>
<proteinExistence type="inferred from homology"/>
<dbReference type="Gene3D" id="1.10.520.10">
    <property type="match status" value="1"/>
</dbReference>
<protein>
    <recommendedName>
        <fullName evidence="7">Peroxidase</fullName>
        <ecNumber evidence="7">1.11.1.-</ecNumber>
    </recommendedName>
</protein>
<comment type="caution">
    <text evidence="9">The sequence shown here is derived from an EMBL/GenBank/DDBJ whole genome shotgun (WGS) entry which is preliminary data.</text>
</comment>
<dbReference type="EC" id="1.11.1.-" evidence="7"/>
<keyword evidence="3" id="KW-0479">Metal-binding</keyword>
<feature type="chain" id="PRO_5041016955" description="Peroxidase" evidence="7">
    <location>
        <begin position="23"/>
        <end position="606"/>
    </location>
</feature>
<dbReference type="PRINTS" id="PR00458">
    <property type="entry name" value="PEROXIDASE"/>
</dbReference>
<keyword evidence="1 7" id="KW-0575">Peroxidase</keyword>
<evidence type="ECO:0000313" key="10">
    <source>
        <dbReference type="Proteomes" id="UP001148786"/>
    </source>
</evidence>
<gene>
    <name evidence="9" type="ORF">NLJ89_g3202</name>
</gene>
<dbReference type="GO" id="GO:0000302">
    <property type="term" value="P:response to reactive oxygen species"/>
    <property type="evidence" value="ECO:0007669"/>
    <property type="project" value="TreeGrafter"/>
</dbReference>
<keyword evidence="2" id="KW-0349">Heme</keyword>
<feature type="signal peptide" evidence="7">
    <location>
        <begin position="1"/>
        <end position="22"/>
    </location>
</feature>
<comment type="similarity">
    <text evidence="6">Belongs to the peroxidase family.</text>
</comment>
<evidence type="ECO:0000259" key="8">
    <source>
        <dbReference type="PROSITE" id="PS50873"/>
    </source>
</evidence>
<dbReference type="PROSITE" id="PS50873">
    <property type="entry name" value="PEROXIDASE_4"/>
    <property type="match status" value="1"/>
</dbReference>
<accession>A0A9W8MYF3</accession>
<evidence type="ECO:0000313" key="9">
    <source>
        <dbReference type="EMBL" id="KAJ3512991.1"/>
    </source>
</evidence>
<dbReference type="GO" id="GO:0020037">
    <property type="term" value="F:heme binding"/>
    <property type="evidence" value="ECO:0007669"/>
    <property type="project" value="UniProtKB-UniRule"/>
</dbReference>
<dbReference type="PANTHER" id="PTHR31356">
    <property type="entry name" value="THYLAKOID LUMENAL 29 KDA PROTEIN, CHLOROPLASTIC-RELATED"/>
    <property type="match status" value="1"/>
</dbReference>
<evidence type="ECO:0000256" key="3">
    <source>
        <dbReference type="ARBA" id="ARBA00022723"/>
    </source>
</evidence>
<dbReference type="PANTHER" id="PTHR31356:SF53">
    <property type="entry name" value="HEME PEROXIDASE"/>
    <property type="match status" value="1"/>
</dbReference>
<dbReference type="SUPFAM" id="SSF48113">
    <property type="entry name" value="Heme-dependent peroxidases"/>
    <property type="match status" value="1"/>
</dbReference>
<dbReference type="InterPro" id="IPR010255">
    <property type="entry name" value="Haem_peroxidase_sf"/>
</dbReference>
<dbReference type="GO" id="GO:0004601">
    <property type="term" value="F:peroxidase activity"/>
    <property type="evidence" value="ECO:0007669"/>
    <property type="project" value="UniProtKB-KW"/>
</dbReference>
<sequence length="606" mass="65612">MHQLPLVLVLHLLSLVSNSVSAYTWPSPQYDALEALLYEGRRSDGSSLSSLVHPCRKRTGTLASVPAEWLRFAFHDMATHNIDDGTGGLDGSIVYELGRPENFGLGFNQTLGDFEAFPNKVVSRADVIAIGAIMSVATCGGPIIPFRGGRIDIWTGGPNGAPEPQHDLATLTESFRKQGFNQAEMIKLVACGHTMGGVRSADFPDLVPPNPNSVNPVIVDFDTTMAFDNDVVTEYLDGTTQNVLVTTPNRTMASDLRVFEADGNSTMRSLADANAFQSECRDILTRMLDTVPRDVTLTDEITLLPAKVTAAQLTFEKEQLVFKSSFRLLQAINATANTRRTVTMLWCDRYGDSKDCAGQTSTALPVSTLADDPNVSPITMKLGYYFLNYHFVVPIDSTASISKFWFRVDENDGSSPTIYNNGETSGSGNGYPVDQDQVLLAPMMSHVDVVSNGSYTKTYTNRNGESFTRLYTLVAAVRDGVNPSRVYVDATDVAIRDFPFAINAQVDLKQNDTAHAPLAGYTFYTGVVEDIGLQLSVDLHAVASEQTYTQSFMQTLLLDNTPYVAPSGVNTTASTGGALSTIAPALGNSWRSLLPLVVGTLLGMAL</sequence>
<dbReference type="Proteomes" id="UP001148786">
    <property type="component" value="Unassembled WGS sequence"/>
</dbReference>
<reference evidence="9" key="1">
    <citation type="submission" date="2022-07" db="EMBL/GenBank/DDBJ databases">
        <title>Genome Sequence of Agrocybe chaxingu.</title>
        <authorList>
            <person name="Buettner E."/>
        </authorList>
    </citation>
    <scope>NUCLEOTIDE SEQUENCE</scope>
    <source>
        <strain evidence="9">MP-N11</strain>
    </source>
</reference>
<dbReference type="AlphaFoldDB" id="A0A9W8MYF3"/>
<evidence type="ECO:0000256" key="5">
    <source>
        <dbReference type="ARBA" id="ARBA00023004"/>
    </source>
</evidence>
<dbReference type="Pfam" id="PF00141">
    <property type="entry name" value="peroxidase"/>
    <property type="match status" value="1"/>
</dbReference>